<dbReference type="Gene3D" id="3.40.30.120">
    <property type="match status" value="1"/>
</dbReference>
<sequence length="490" mass="51688">MSTFDADVIVVGAGPTGLMLAGELRLNGVSVIVLDRLSEPIRESRALGFSARTIEEFAQRGLIDAFGEVGVIPVGHFGGVSLDYQVLEGGSYGARGIPQARTEGILGGRAAALGAEVRRGTEVTGLEQDADGVTLTATGPEGPVALRARYAVGADGARSAVRKLSGIDFPGTEPAIELRFADVEGVRLRPRFSGERVPGGMVMVIPIGPDRARVIYYDRSEPLRTGDGPIDFPEVVDAWRRLTGEDIGGATPLWVSSTTDRSRQAAEYRRGRVFLAGDAAHIHLPIGAQGMSAGVQDAVNLGWKLALDLKGQAPEGLLDTYHSERHPVGARILTNTLAQRILYLGGDDITPMREVFAELVDHHESVRRLLVGMVTGLDIRHEVGPGDHPLLGRRLPDRELVVDGEKTTAFALLRAGRAVLLDLTGGGALRAAAAGRADRVDVVAVDDADLGSPVDGVLVRPDGYVAWVAPSGAGAAGLNESLNRWFGPAG</sequence>
<dbReference type="RefSeq" id="WP_123821730.1">
    <property type="nucleotide sequence ID" value="NZ_RKQG01000005.1"/>
</dbReference>
<dbReference type="Proteomes" id="UP000266906">
    <property type="component" value="Unassembled WGS sequence"/>
</dbReference>
<dbReference type="InterPro" id="IPR036188">
    <property type="entry name" value="FAD/NAD-bd_sf"/>
</dbReference>
<evidence type="ECO:0000313" key="6">
    <source>
        <dbReference type="Proteomes" id="UP000266906"/>
    </source>
</evidence>
<gene>
    <name evidence="5" type="ORF">EDD38_7586</name>
</gene>
<dbReference type="Pfam" id="PF21274">
    <property type="entry name" value="Rng_hyd_C"/>
    <property type="match status" value="1"/>
</dbReference>
<dbReference type="EMBL" id="RKQG01000005">
    <property type="protein sequence ID" value="RPE26949.1"/>
    <property type="molecule type" value="Genomic_DNA"/>
</dbReference>
<dbReference type="SUPFAM" id="SSF51905">
    <property type="entry name" value="FAD/NAD(P)-binding domain"/>
    <property type="match status" value="1"/>
</dbReference>
<dbReference type="GO" id="GO:0016709">
    <property type="term" value="F:oxidoreductase activity, acting on paired donors, with incorporation or reduction of molecular oxygen, NAD(P)H as one donor, and incorporation of one atom of oxygen"/>
    <property type="evidence" value="ECO:0007669"/>
    <property type="project" value="UniProtKB-ARBA"/>
</dbReference>
<dbReference type="PANTHER" id="PTHR43004:SF19">
    <property type="entry name" value="BINDING MONOOXYGENASE, PUTATIVE (JCVI)-RELATED"/>
    <property type="match status" value="1"/>
</dbReference>
<evidence type="ECO:0000256" key="3">
    <source>
        <dbReference type="ARBA" id="ARBA00022827"/>
    </source>
</evidence>
<comment type="caution">
    <text evidence="5">The sequence shown here is derived from an EMBL/GenBank/DDBJ whole genome shotgun (WGS) entry which is preliminary data.</text>
</comment>
<dbReference type="AlphaFoldDB" id="A0A3N4R6E0"/>
<feature type="domain" description="FAD-binding" evidence="4">
    <location>
        <begin position="5"/>
        <end position="335"/>
    </location>
</feature>
<keyword evidence="6" id="KW-1185">Reference proteome</keyword>
<keyword evidence="2" id="KW-0285">Flavoprotein</keyword>
<dbReference type="Gene3D" id="3.50.50.60">
    <property type="entry name" value="FAD/NAD(P)-binding domain"/>
    <property type="match status" value="2"/>
</dbReference>
<name>A0A3N4R6E0_9ACTN</name>
<comment type="cofactor">
    <cofactor evidence="1">
        <name>FAD</name>
        <dbReference type="ChEBI" id="CHEBI:57692"/>
    </cofactor>
</comment>
<dbReference type="PANTHER" id="PTHR43004">
    <property type="entry name" value="TRK SYSTEM POTASSIUM UPTAKE PROTEIN"/>
    <property type="match status" value="1"/>
</dbReference>
<dbReference type="PRINTS" id="PR00420">
    <property type="entry name" value="RNGMNOXGNASE"/>
</dbReference>
<dbReference type="InterPro" id="IPR050641">
    <property type="entry name" value="RIFMO-like"/>
</dbReference>
<dbReference type="GO" id="GO:0071949">
    <property type="term" value="F:FAD binding"/>
    <property type="evidence" value="ECO:0007669"/>
    <property type="project" value="InterPro"/>
</dbReference>
<accession>A0A3N4R6E0</accession>
<evidence type="ECO:0000259" key="4">
    <source>
        <dbReference type="Pfam" id="PF01494"/>
    </source>
</evidence>
<organism evidence="5 6">
    <name type="scientific">Kitasatospora cineracea</name>
    <dbReference type="NCBI Taxonomy" id="88074"/>
    <lineage>
        <taxon>Bacteria</taxon>
        <taxon>Bacillati</taxon>
        <taxon>Actinomycetota</taxon>
        <taxon>Actinomycetes</taxon>
        <taxon>Kitasatosporales</taxon>
        <taxon>Streptomycetaceae</taxon>
        <taxon>Kitasatospora</taxon>
    </lineage>
</organism>
<keyword evidence="3" id="KW-0274">FAD</keyword>
<dbReference type="InterPro" id="IPR002938">
    <property type="entry name" value="FAD-bd"/>
</dbReference>
<evidence type="ECO:0000256" key="1">
    <source>
        <dbReference type="ARBA" id="ARBA00001974"/>
    </source>
</evidence>
<protein>
    <submittedName>
        <fullName evidence="5">2-polyprenyl-6-methoxyphenol hydroxylase-like FAD-dependent oxidoreductase</fullName>
    </submittedName>
</protein>
<reference evidence="5 6" key="1">
    <citation type="submission" date="2018-11" db="EMBL/GenBank/DDBJ databases">
        <title>Sequencing the genomes of 1000 actinobacteria strains.</title>
        <authorList>
            <person name="Klenk H.-P."/>
        </authorList>
    </citation>
    <scope>NUCLEOTIDE SEQUENCE [LARGE SCALE GENOMIC DNA]</scope>
    <source>
        <strain evidence="5 6">DSM 44781</strain>
    </source>
</reference>
<dbReference type="Pfam" id="PF01494">
    <property type="entry name" value="FAD_binding_3"/>
    <property type="match status" value="1"/>
</dbReference>
<proteinExistence type="predicted"/>
<evidence type="ECO:0000313" key="5">
    <source>
        <dbReference type="EMBL" id="RPE26949.1"/>
    </source>
</evidence>
<evidence type="ECO:0000256" key="2">
    <source>
        <dbReference type="ARBA" id="ARBA00022630"/>
    </source>
</evidence>